<dbReference type="GO" id="GO:0006260">
    <property type="term" value="P:DNA replication"/>
    <property type="evidence" value="ECO:0007669"/>
    <property type="project" value="InterPro"/>
</dbReference>
<dbReference type="Pfam" id="PF13155">
    <property type="entry name" value="Toprim_2"/>
    <property type="match status" value="1"/>
</dbReference>
<dbReference type="RefSeq" id="WP_015527906.1">
    <property type="nucleotide sequence ID" value="NC_021015.1"/>
</dbReference>
<dbReference type="Gene3D" id="3.40.50.300">
    <property type="entry name" value="P-loop containing nucleotide triphosphate hydrolases"/>
    <property type="match status" value="1"/>
</dbReference>
<dbReference type="Gene3D" id="3.40.1360.10">
    <property type="match status" value="1"/>
</dbReference>
<proteinExistence type="predicted"/>
<dbReference type="HOGENOM" id="CLU_027621_4_0_9"/>
<dbReference type="InterPro" id="IPR027417">
    <property type="entry name" value="P-loop_NTPase"/>
</dbReference>
<dbReference type="GO" id="GO:0003677">
    <property type="term" value="F:DNA binding"/>
    <property type="evidence" value="ECO:0007669"/>
    <property type="project" value="InterPro"/>
</dbReference>
<evidence type="ECO:0000313" key="3">
    <source>
        <dbReference type="Proteomes" id="UP000008956"/>
    </source>
</evidence>
<dbReference type="SUPFAM" id="SSF52540">
    <property type="entry name" value="P-loop containing nucleoside triphosphate hydrolases"/>
    <property type="match status" value="1"/>
</dbReference>
<evidence type="ECO:0000259" key="1">
    <source>
        <dbReference type="Pfam" id="PF13154"/>
    </source>
</evidence>
<dbReference type="KEGG" id="rto:RTO_05210"/>
<dbReference type="Gene3D" id="3.90.580.10">
    <property type="entry name" value="Zinc finger, CHC2-type domain"/>
    <property type="match status" value="1"/>
</dbReference>
<accession>D4M211</accession>
<dbReference type="Proteomes" id="UP000008956">
    <property type="component" value="Chromosome"/>
</dbReference>
<dbReference type="AlphaFoldDB" id="D4M211"/>
<protein>
    <recommendedName>
        <fullName evidence="1">DUF3991 domain-containing protein</fullName>
    </recommendedName>
</protein>
<dbReference type="Pfam" id="PF13481">
    <property type="entry name" value="AAA_25"/>
    <property type="match status" value="1"/>
</dbReference>
<gene>
    <name evidence="2" type="ORF">RTO_05210</name>
</gene>
<name>D4M211_9FIRM</name>
<dbReference type="SUPFAM" id="SSF56731">
    <property type="entry name" value="DNA primase core"/>
    <property type="match status" value="1"/>
</dbReference>
<reference evidence="2 3" key="2">
    <citation type="submission" date="2010-03" db="EMBL/GenBank/DDBJ databases">
        <authorList>
            <person name="Pajon A."/>
        </authorList>
    </citation>
    <scope>NUCLEOTIDE SEQUENCE [LARGE SCALE GENOMIC DNA]</scope>
    <source>
        <strain evidence="2 3">L2-14</strain>
    </source>
</reference>
<sequence>MNYTQAQIDRANAVSLEDFLRTQGETLIKSGREYRWKEHDSLTVRGNKWFRHSQSKGGYPIDFVMEFYGKSFPEAVQLLTGESGEGQSEASTAPPTAFHLPLHNRTADRAIQYLTESRGLNKTLVEAFLLSGDIYEDVKRHNVVFVGRDRSGTPRYAHVRGTADPFRQDITGSDKSYPFRYEGNGNQLFVFEAPIDLLSFICLYPQDWQARSYLALGGVSGKALDRFLSDRRDTRKVFLCLDSDTAGNEACTRLAQDIPGEIAVIRLVPARKDWNDVLRQQKDIPNRRFIAETITLRELPTAKPVPMLRMADVELTSVDWLWFPYIPFGKLTIIQGNPGEGKTYFAMRLAAACTNRKPLPGMETLEPFNIIYQTAEDGLGDTVKPRLIEADADLERVLVIDDRDIPLTLADERIARAIRENNARLVIIDPVQAFLGADVDMNRANEVRPIFRSLGDIAQATRCAIVLIGHLNKATGAQSTYRGLGSIDITAAVRSLLFIGKLKDSPTTRVLIHEKSSLAPPGQSLAFSLGDEKGFEWIGAYDITADELLAGTDTAKTESKTAQAQMLILELLADGKRMPSAELEKAVNERGISSRTMRTAKSRIGDRLVTEKDGTAWVCYLRD</sequence>
<dbReference type="EMBL" id="FP929055">
    <property type="protein sequence ID" value="CBL25273.1"/>
    <property type="molecule type" value="Genomic_DNA"/>
</dbReference>
<dbReference type="Pfam" id="PF13154">
    <property type="entry name" value="DUF3991"/>
    <property type="match status" value="1"/>
</dbReference>
<dbReference type="InterPro" id="IPR036977">
    <property type="entry name" value="DNA_primase_Znf_CHC2"/>
</dbReference>
<dbReference type="CDD" id="cd01029">
    <property type="entry name" value="TOPRIM_primases"/>
    <property type="match status" value="1"/>
</dbReference>
<feature type="domain" description="DUF3991" evidence="1">
    <location>
        <begin position="112"/>
        <end position="181"/>
    </location>
</feature>
<dbReference type="GO" id="GO:0008270">
    <property type="term" value="F:zinc ion binding"/>
    <property type="evidence" value="ECO:0007669"/>
    <property type="project" value="InterPro"/>
</dbReference>
<reference evidence="2 3" key="1">
    <citation type="submission" date="2010-03" db="EMBL/GenBank/DDBJ databases">
        <title>The genome sequence of Ruminococcus torques L2-14.</title>
        <authorList>
            <consortium name="metaHIT consortium -- http://www.metahit.eu/"/>
            <person name="Pajon A."/>
            <person name="Turner K."/>
            <person name="Parkhill J."/>
            <person name="Duncan S."/>
            <person name="Flint H."/>
        </authorList>
    </citation>
    <scope>NUCLEOTIDE SEQUENCE [LARGE SCALE GENOMIC DNA]</scope>
    <source>
        <strain evidence="2 3">L2-14</strain>
    </source>
</reference>
<dbReference type="InterPro" id="IPR034154">
    <property type="entry name" value="TOPRIM_DnaG/twinkle"/>
</dbReference>
<evidence type="ECO:0000313" key="2">
    <source>
        <dbReference type="EMBL" id="CBL25273.1"/>
    </source>
</evidence>
<dbReference type="PATRIC" id="fig|657313.3.peg.203"/>
<organism evidence="2 3">
    <name type="scientific">[Ruminococcus] torques L2-14</name>
    <dbReference type="NCBI Taxonomy" id="657313"/>
    <lineage>
        <taxon>Bacteria</taxon>
        <taxon>Bacillati</taxon>
        <taxon>Bacillota</taxon>
        <taxon>Clostridia</taxon>
        <taxon>Lachnospirales</taxon>
        <taxon>Lachnospiraceae</taxon>
        <taxon>Mediterraneibacter</taxon>
    </lineage>
</organism>
<dbReference type="SUPFAM" id="SSF57783">
    <property type="entry name" value="Zinc beta-ribbon"/>
    <property type="match status" value="1"/>
</dbReference>
<dbReference type="InterPro" id="IPR025054">
    <property type="entry name" value="DUF3991"/>
</dbReference>